<comment type="caution">
    <text evidence="1">The sequence shown here is derived from an EMBL/GenBank/DDBJ whole genome shotgun (WGS) entry which is preliminary data.</text>
</comment>
<proteinExistence type="predicted"/>
<dbReference type="AlphaFoldDB" id="A0A8J2NXI1"/>
<protein>
    <submittedName>
        <fullName evidence="1">Uncharacterized protein</fullName>
    </submittedName>
</protein>
<name>A0A8J2NXI1_9HEXA</name>
<evidence type="ECO:0000313" key="1">
    <source>
        <dbReference type="EMBL" id="CAG7722433.1"/>
    </source>
</evidence>
<organism evidence="1 2">
    <name type="scientific">Allacma fusca</name>
    <dbReference type="NCBI Taxonomy" id="39272"/>
    <lineage>
        <taxon>Eukaryota</taxon>
        <taxon>Metazoa</taxon>
        <taxon>Ecdysozoa</taxon>
        <taxon>Arthropoda</taxon>
        <taxon>Hexapoda</taxon>
        <taxon>Collembola</taxon>
        <taxon>Symphypleona</taxon>
        <taxon>Sminthuridae</taxon>
        <taxon>Allacma</taxon>
    </lineage>
</organism>
<evidence type="ECO:0000313" key="2">
    <source>
        <dbReference type="Proteomes" id="UP000708208"/>
    </source>
</evidence>
<keyword evidence="2" id="KW-1185">Reference proteome</keyword>
<reference evidence="1" key="1">
    <citation type="submission" date="2021-06" db="EMBL/GenBank/DDBJ databases">
        <authorList>
            <person name="Hodson N. C."/>
            <person name="Mongue J. A."/>
            <person name="Jaron S. K."/>
        </authorList>
    </citation>
    <scope>NUCLEOTIDE SEQUENCE</scope>
</reference>
<dbReference type="EMBL" id="CAJVCH010089261">
    <property type="protein sequence ID" value="CAG7722433.1"/>
    <property type="molecule type" value="Genomic_DNA"/>
</dbReference>
<dbReference type="Proteomes" id="UP000708208">
    <property type="component" value="Unassembled WGS sequence"/>
</dbReference>
<feature type="non-terminal residue" evidence="1">
    <location>
        <position position="1"/>
    </location>
</feature>
<accession>A0A8J2NXI1</accession>
<gene>
    <name evidence="1" type="ORF">AFUS01_LOCUS11565</name>
</gene>
<sequence length="19" mass="2146">LPPELLTIHPTSPLLSFRN</sequence>